<dbReference type="AlphaFoldDB" id="A0A7T8KIM7"/>
<dbReference type="Proteomes" id="UP000595437">
    <property type="component" value="Chromosome 1"/>
</dbReference>
<name>A0A7T8KIM7_CALRO</name>
<dbReference type="EMBL" id="CP045890">
    <property type="protein sequence ID" value="QQP56638.1"/>
    <property type="molecule type" value="Genomic_DNA"/>
</dbReference>
<dbReference type="GO" id="GO:0003824">
    <property type="term" value="F:catalytic activity"/>
    <property type="evidence" value="ECO:0007669"/>
    <property type="project" value="InterPro"/>
</dbReference>
<dbReference type="SUPFAM" id="SSF50621">
    <property type="entry name" value="Alanine racemase C-terminal domain-like"/>
    <property type="match status" value="1"/>
</dbReference>
<gene>
    <name evidence="1" type="ORF">FKW44_001366</name>
</gene>
<evidence type="ECO:0000313" key="2">
    <source>
        <dbReference type="Proteomes" id="UP000595437"/>
    </source>
</evidence>
<dbReference type="InterPro" id="IPR009006">
    <property type="entry name" value="Ala_racemase/Decarboxylase_C"/>
</dbReference>
<dbReference type="OrthoDB" id="5034579at2759"/>
<proteinExistence type="predicted"/>
<keyword evidence="2" id="KW-1185">Reference proteome</keyword>
<feature type="non-terminal residue" evidence="1">
    <location>
        <position position="69"/>
    </location>
</feature>
<reference evidence="2" key="1">
    <citation type="submission" date="2021-01" db="EMBL/GenBank/DDBJ databases">
        <title>Caligus Genome Assembly.</title>
        <authorList>
            <person name="Gallardo-Escarate C."/>
        </authorList>
    </citation>
    <scope>NUCLEOTIDE SEQUENCE [LARGE SCALE GENOMIC DNA]</scope>
</reference>
<protein>
    <submittedName>
        <fullName evidence="1">Diaminopimelate decarboxylase</fullName>
    </submittedName>
</protein>
<dbReference type="Gene3D" id="2.40.37.10">
    <property type="entry name" value="Lyase, Ornithine Decarboxylase, Chain A, domain 1"/>
    <property type="match status" value="1"/>
</dbReference>
<feature type="non-terminal residue" evidence="1">
    <location>
        <position position="1"/>
    </location>
</feature>
<evidence type="ECO:0000313" key="1">
    <source>
        <dbReference type="EMBL" id="QQP56638.1"/>
    </source>
</evidence>
<sequence>TMTRINHIKDWIQEVRPIIQTHVGVNQFIRETYLPHAWSHRISLLDPAGNIKSSEEKQSYDIAGPLCFQ</sequence>
<organism evidence="1 2">
    <name type="scientific">Caligus rogercresseyi</name>
    <name type="common">Sea louse</name>
    <dbReference type="NCBI Taxonomy" id="217165"/>
    <lineage>
        <taxon>Eukaryota</taxon>
        <taxon>Metazoa</taxon>
        <taxon>Ecdysozoa</taxon>
        <taxon>Arthropoda</taxon>
        <taxon>Crustacea</taxon>
        <taxon>Multicrustacea</taxon>
        <taxon>Hexanauplia</taxon>
        <taxon>Copepoda</taxon>
        <taxon>Siphonostomatoida</taxon>
        <taxon>Caligidae</taxon>
        <taxon>Caligus</taxon>
    </lineage>
</organism>
<accession>A0A7T8KIM7</accession>